<dbReference type="AlphaFoldDB" id="A0A9P3G865"/>
<gene>
    <name evidence="2" type="ORF">PsYK624_062060</name>
</gene>
<protein>
    <submittedName>
        <fullName evidence="2">Uncharacterized protein</fullName>
    </submittedName>
</protein>
<dbReference type="EMBL" id="BPQB01000015">
    <property type="protein sequence ID" value="GJE90083.1"/>
    <property type="molecule type" value="Genomic_DNA"/>
</dbReference>
<evidence type="ECO:0000313" key="2">
    <source>
        <dbReference type="EMBL" id="GJE90083.1"/>
    </source>
</evidence>
<evidence type="ECO:0000256" key="1">
    <source>
        <dbReference type="SAM" id="MobiDB-lite"/>
    </source>
</evidence>
<feature type="region of interest" description="Disordered" evidence="1">
    <location>
        <begin position="125"/>
        <end position="156"/>
    </location>
</feature>
<sequence>MFTDALEELKTLLEGDKFLINWGNARHRDEKDTERLVFRGICDPALYVIRAIIHKGFNEPIVDTCTHPYLSSAKQKKVIPDAIVVHKGQSPRHRIPAAVEIKCHTVIKHDLKSHAWKAPIADALTSQEDDEGGDGEGENEGVGDDDDGDDNDDGQDVELTANVSATIFEKFFPKPGSDILSGKAMYFNWPQSKENLQKEIKIICQLWMQAVTEDPDLPQDVEQGWPRCPGRVILSTFASTMFFVRGTGENDDTFYYSSILNSAVDPVLLYAVAFFADAMGILKKSSLNLGKADTSWWSEKAFEVQIPKGSKPWSGVCPNHLPMYIEAEMLRRDRRRSV</sequence>
<accession>A0A9P3G865</accession>
<feature type="compositionally biased region" description="Acidic residues" evidence="1">
    <location>
        <begin position="127"/>
        <end position="156"/>
    </location>
</feature>
<name>A0A9P3G865_9APHY</name>
<proteinExistence type="predicted"/>
<dbReference type="Proteomes" id="UP000703269">
    <property type="component" value="Unassembled WGS sequence"/>
</dbReference>
<reference evidence="2 3" key="1">
    <citation type="submission" date="2021-08" db="EMBL/GenBank/DDBJ databases">
        <title>Draft Genome Sequence of Phanerochaete sordida strain YK-624.</title>
        <authorList>
            <person name="Mori T."/>
            <person name="Dohra H."/>
            <person name="Suzuki T."/>
            <person name="Kawagishi H."/>
            <person name="Hirai H."/>
        </authorList>
    </citation>
    <scope>NUCLEOTIDE SEQUENCE [LARGE SCALE GENOMIC DNA]</scope>
    <source>
        <strain evidence="2 3">YK-624</strain>
    </source>
</reference>
<organism evidence="2 3">
    <name type="scientific">Phanerochaete sordida</name>
    <dbReference type="NCBI Taxonomy" id="48140"/>
    <lineage>
        <taxon>Eukaryota</taxon>
        <taxon>Fungi</taxon>
        <taxon>Dikarya</taxon>
        <taxon>Basidiomycota</taxon>
        <taxon>Agaricomycotina</taxon>
        <taxon>Agaricomycetes</taxon>
        <taxon>Polyporales</taxon>
        <taxon>Phanerochaetaceae</taxon>
        <taxon>Phanerochaete</taxon>
    </lineage>
</organism>
<evidence type="ECO:0000313" key="3">
    <source>
        <dbReference type="Proteomes" id="UP000703269"/>
    </source>
</evidence>
<comment type="caution">
    <text evidence="2">The sequence shown here is derived from an EMBL/GenBank/DDBJ whole genome shotgun (WGS) entry which is preliminary data.</text>
</comment>
<keyword evidence="3" id="KW-1185">Reference proteome</keyword>